<protein>
    <submittedName>
        <fullName evidence="1">Uncharacterized protein</fullName>
    </submittedName>
</protein>
<accession>A0A090R339</accession>
<dbReference type="Proteomes" id="UP000029226">
    <property type="component" value="Unassembled WGS sequence"/>
</dbReference>
<proteinExistence type="predicted"/>
<gene>
    <name evidence="1" type="ORF">JCM19314_1466</name>
</gene>
<organism evidence="1 2">
    <name type="scientific">Nonlabens ulvanivorans</name>
    <name type="common">Persicivirga ulvanivorans</name>
    <dbReference type="NCBI Taxonomy" id="906888"/>
    <lineage>
        <taxon>Bacteria</taxon>
        <taxon>Pseudomonadati</taxon>
        <taxon>Bacteroidota</taxon>
        <taxon>Flavobacteriia</taxon>
        <taxon>Flavobacteriales</taxon>
        <taxon>Flavobacteriaceae</taxon>
        <taxon>Nonlabens</taxon>
    </lineage>
</organism>
<comment type="caution">
    <text evidence="1">The sequence shown here is derived from an EMBL/GenBank/DDBJ whole genome shotgun (WGS) entry which is preliminary data.</text>
</comment>
<dbReference type="AlphaFoldDB" id="A0A090R339"/>
<evidence type="ECO:0000313" key="1">
    <source>
        <dbReference type="EMBL" id="GAL02052.1"/>
    </source>
</evidence>
<sequence length="168" mass="19032">MKKVLGVIIGIVAIIWIALKIFGKYDSNAVLYNQASFEIYLDTKNLDINEYFGMIKDTFDIQKHKIVCLLPVEVQGFKPTSTLVRNDLNNIDCNATIKNSRIIDYEPYELKGSTFTFIIMNKNASTQALNLPLGGAVILSKKRINHNYSKGKINRLVLSEYGLNEHCK</sequence>
<dbReference type="EMBL" id="BBMM01000024">
    <property type="protein sequence ID" value="GAL02052.1"/>
    <property type="molecule type" value="Genomic_DNA"/>
</dbReference>
<reference evidence="1 2" key="1">
    <citation type="journal article" date="2014" name="Genome Announc.">
        <title>Draft Genome Sequences of Marine Flavobacterium Nonlabens Strains NR17, NR24, NR27, NR32, NR33, and Ara13.</title>
        <authorList>
            <person name="Nakanishi M."/>
            <person name="Meirelles P."/>
            <person name="Suzuki R."/>
            <person name="Takatani N."/>
            <person name="Mino S."/>
            <person name="Suda W."/>
            <person name="Oshima K."/>
            <person name="Hattori M."/>
            <person name="Ohkuma M."/>
            <person name="Hosokawa M."/>
            <person name="Miyashita K."/>
            <person name="Thompson F.L."/>
            <person name="Niwa A."/>
            <person name="Sawabe T."/>
            <person name="Sawabe T."/>
        </authorList>
    </citation>
    <scope>NUCLEOTIDE SEQUENCE [LARGE SCALE GENOMIC DNA]</scope>
    <source>
        <strain evidence="2">JCM19314</strain>
    </source>
</reference>
<name>A0A090R339_NONUL</name>
<evidence type="ECO:0000313" key="2">
    <source>
        <dbReference type="Proteomes" id="UP000029226"/>
    </source>
</evidence>